<dbReference type="OrthoDB" id="329419at2"/>
<name>A0A3E0WLU4_9GAMM</name>
<evidence type="ECO:0008006" key="3">
    <source>
        <dbReference type="Google" id="ProtNLM"/>
    </source>
</evidence>
<proteinExistence type="predicted"/>
<dbReference type="Proteomes" id="UP000256763">
    <property type="component" value="Unassembled WGS sequence"/>
</dbReference>
<comment type="caution">
    <text evidence="1">The sequence shown here is derived from an EMBL/GenBank/DDBJ whole genome shotgun (WGS) entry which is preliminary data.</text>
</comment>
<reference evidence="2" key="1">
    <citation type="submission" date="2017-05" db="EMBL/GenBank/DDBJ databases">
        <authorList>
            <person name="Sharma S."/>
            <person name="Sidhu C."/>
            <person name="Pinnaka A.K."/>
        </authorList>
    </citation>
    <scope>NUCLEOTIDE SEQUENCE [LARGE SCALE GENOMIC DNA]</scope>
    <source>
        <strain evidence="2">AK93</strain>
    </source>
</reference>
<evidence type="ECO:0000313" key="2">
    <source>
        <dbReference type="Proteomes" id="UP000256763"/>
    </source>
</evidence>
<organism evidence="1 2">
    <name type="scientific">Alkalilimnicola ehrlichii</name>
    <dbReference type="NCBI Taxonomy" id="351052"/>
    <lineage>
        <taxon>Bacteria</taxon>
        <taxon>Pseudomonadati</taxon>
        <taxon>Pseudomonadota</taxon>
        <taxon>Gammaproteobacteria</taxon>
        <taxon>Chromatiales</taxon>
        <taxon>Ectothiorhodospiraceae</taxon>
        <taxon>Alkalilimnicola</taxon>
    </lineage>
</organism>
<dbReference type="Pfam" id="PF10116">
    <property type="entry name" value="Host_attach"/>
    <property type="match status" value="1"/>
</dbReference>
<dbReference type="RefSeq" id="WP_116303275.1">
    <property type="nucleotide sequence ID" value="NZ_NFZV01000019.1"/>
</dbReference>
<dbReference type="AlphaFoldDB" id="A0A3E0WLU4"/>
<dbReference type="InterPro" id="IPR019291">
    <property type="entry name" value="Host_attachment_protein"/>
</dbReference>
<evidence type="ECO:0000313" key="1">
    <source>
        <dbReference type="EMBL" id="RFA33922.1"/>
    </source>
</evidence>
<protein>
    <recommendedName>
        <fullName evidence="3">Host attachment protein</fullName>
    </recommendedName>
</protein>
<accession>A0A3E0WLU4</accession>
<gene>
    <name evidence="1" type="ORF">CAL65_16370</name>
</gene>
<dbReference type="EMBL" id="NFZW01000018">
    <property type="protein sequence ID" value="RFA33922.1"/>
    <property type="molecule type" value="Genomic_DNA"/>
</dbReference>
<sequence length="176" mass="19999">MSEYCVVVAEVARARIFTLEPPEVPEFDPGPKLIERKSLANPQHVAQESEYWTETRRGAHREHTAAQRAGQVVGIPHHNYDEHRDQNERQNNKAFAKDLVSELDRMIAANGFRHVVLCAEKQMLGYLRPQISSHLHGDIDLREVPKDLANLSPHALHRKLANEGFLPAQKKRVPPA</sequence>
<keyword evidence="2" id="KW-1185">Reference proteome</keyword>